<organism evidence="2 3">
    <name type="scientific">Centaurea solstitialis</name>
    <name type="common">yellow star-thistle</name>
    <dbReference type="NCBI Taxonomy" id="347529"/>
    <lineage>
        <taxon>Eukaryota</taxon>
        <taxon>Viridiplantae</taxon>
        <taxon>Streptophyta</taxon>
        <taxon>Embryophyta</taxon>
        <taxon>Tracheophyta</taxon>
        <taxon>Spermatophyta</taxon>
        <taxon>Magnoliopsida</taxon>
        <taxon>eudicotyledons</taxon>
        <taxon>Gunneridae</taxon>
        <taxon>Pentapetalae</taxon>
        <taxon>asterids</taxon>
        <taxon>campanulids</taxon>
        <taxon>Asterales</taxon>
        <taxon>Asteraceae</taxon>
        <taxon>Carduoideae</taxon>
        <taxon>Cardueae</taxon>
        <taxon>Centaureinae</taxon>
        <taxon>Centaurea</taxon>
    </lineage>
</organism>
<dbReference type="PROSITE" id="PS51186">
    <property type="entry name" value="GNAT"/>
    <property type="match status" value="1"/>
</dbReference>
<name>A0AA38TMZ6_9ASTR</name>
<dbReference type="PANTHER" id="PTHR13355:SF15">
    <property type="entry name" value="GCN5-RELATED N-ACETYLTRANSFERASE 3, CHLOROPLASTIC"/>
    <property type="match status" value="1"/>
</dbReference>
<dbReference type="CDD" id="cd04301">
    <property type="entry name" value="NAT_SF"/>
    <property type="match status" value="1"/>
</dbReference>
<comment type="caution">
    <text evidence="2">The sequence shown here is derived from an EMBL/GenBank/DDBJ whole genome shotgun (WGS) entry which is preliminary data.</text>
</comment>
<evidence type="ECO:0000259" key="1">
    <source>
        <dbReference type="PROSITE" id="PS51186"/>
    </source>
</evidence>
<proteinExistence type="predicted"/>
<evidence type="ECO:0000313" key="3">
    <source>
        <dbReference type="Proteomes" id="UP001172457"/>
    </source>
</evidence>
<evidence type="ECO:0000313" key="2">
    <source>
        <dbReference type="EMBL" id="KAJ9553448.1"/>
    </source>
</evidence>
<dbReference type="AlphaFoldDB" id="A0AA38TMZ6"/>
<accession>A0AA38TMZ6</accession>
<sequence>MAVVGGGYHFSSKLQTLPPAVQIFNAGKSSINHHHGHRRRRRPPTPPIFISTNLSHVNPVQLRDLYSSCNHSCHRFPNVFSDGRVEPVDVAKLRIAISHSSVVVSVFASLPENLDDGGGGGDWYRKMIPVTPFSGQLVGFGRAVSDDGLTASIYDVMVIPSLRGRGIGRMILQRIIRLLTNKGVYDIAALCSDEEMEFFKACGFGDDILGSTTMMYSRSGNDHDMVKSAGRKVLMVPPLRKS</sequence>
<gene>
    <name evidence="2" type="ORF">OSB04_017493</name>
</gene>
<reference evidence="2" key="1">
    <citation type="submission" date="2023-03" db="EMBL/GenBank/DDBJ databases">
        <title>Chromosome-scale reference genome and RAD-based genetic map of yellow starthistle (Centaurea solstitialis) reveal putative structural variation and QTLs associated with invader traits.</title>
        <authorList>
            <person name="Reatini B."/>
            <person name="Cang F.A."/>
            <person name="Jiang Q."/>
            <person name="Mckibben M.T.W."/>
            <person name="Barker M.S."/>
            <person name="Rieseberg L.H."/>
            <person name="Dlugosch K.M."/>
        </authorList>
    </citation>
    <scope>NUCLEOTIDE SEQUENCE</scope>
    <source>
        <strain evidence="2">CAN-66</strain>
        <tissue evidence="2">Leaf</tissue>
    </source>
</reference>
<dbReference type="GO" id="GO:0008080">
    <property type="term" value="F:N-acetyltransferase activity"/>
    <property type="evidence" value="ECO:0007669"/>
    <property type="project" value="TreeGrafter"/>
</dbReference>
<dbReference type="InterPro" id="IPR039143">
    <property type="entry name" value="GNPNAT1-like"/>
</dbReference>
<dbReference type="SUPFAM" id="SSF55729">
    <property type="entry name" value="Acyl-CoA N-acyltransferases (Nat)"/>
    <property type="match status" value="1"/>
</dbReference>
<dbReference type="InterPro" id="IPR016181">
    <property type="entry name" value="Acyl_CoA_acyltransferase"/>
</dbReference>
<feature type="domain" description="N-acetyltransferase" evidence="1">
    <location>
        <begin position="81"/>
        <end position="240"/>
    </location>
</feature>
<protein>
    <recommendedName>
        <fullName evidence="1">N-acetyltransferase domain-containing protein</fullName>
    </recommendedName>
</protein>
<dbReference type="InterPro" id="IPR000182">
    <property type="entry name" value="GNAT_dom"/>
</dbReference>
<dbReference type="Pfam" id="PF00583">
    <property type="entry name" value="Acetyltransf_1"/>
    <property type="match status" value="1"/>
</dbReference>
<dbReference type="Gene3D" id="3.40.630.30">
    <property type="match status" value="1"/>
</dbReference>
<dbReference type="Proteomes" id="UP001172457">
    <property type="component" value="Chromosome 4"/>
</dbReference>
<keyword evidence="3" id="KW-1185">Reference proteome</keyword>
<dbReference type="PANTHER" id="PTHR13355">
    <property type="entry name" value="GLUCOSAMINE 6-PHOSPHATE N-ACETYLTRANSFERASE"/>
    <property type="match status" value="1"/>
</dbReference>
<dbReference type="EMBL" id="JARYMX010000004">
    <property type="protein sequence ID" value="KAJ9553448.1"/>
    <property type="molecule type" value="Genomic_DNA"/>
</dbReference>